<evidence type="ECO:0000256" key="3">
    <source>
        <dbReference type="ARBA" id="ARBA00022763"/>
    </source>
</evidence>
<dbReference type="EMBL" id="JABEPQ010000001">
    <property type="protein sequence ID" value="NNM45854.1"/>
    <property type="molecule type" value="Genomic_DNA"/>
</dbReference>
<evidence type="ECO:0000256" key="9">
    <source>
        <dbReference type="ARBA" id="ARBA00023204"/>
    </source>
</evidence>
<keyword evidence="4 14" id="KW-0378">Hydrolase</keyword>
<evidence type="ECO:0000256" key="15">
    <source>
        <dbReference type="SAM" id="MobiDB-lite"/>
    </source>
</evidence>
<evidence type="ECO:0000256" key="12">
    <source>
        <dbReference type="ARBA" id="ARBA00034808"/>
    </source>
</evidence>
<dbReference type="GO" id="GO:0000725">
    <property type="term" value="P:recombinational repair"/>
    <property type="evidence" value="ECO:0007669"/>
    <property type="project" value="TreeGrafter"/>
</dbReference>
<dbReference type="GO" id="GO:0004527">
    <property type="term" value="F:exonuclease activity"/>
    <property type="evidence" value="ECO:0007669"/>
    <property type="project" value="UniProtKB-KW"/>
</dbReference>
<dbReference type="SUPFAM" id="SSF52980">
    <property type="entry name" value="Restriction endonuclease-like"/>
    <property type="match status" value="1"/>
</dbReference>
<reference evidence="18 19" key="1">
    <citation type="submission" date="2020-04" db="EMBL/GenBank/DDBJ databases">
        <title>Knoellia sp. isolate from air conditioner.</title>
        <authorList>
            <person name="Chea S."/>
            <person name="Kim D.-U."/>
        </authorList>
    </citation>
    <scope>NUCLEOTIDE SEQUENCE [LARGE SCALE GENOMIC DNA]</scope>
    <source>
        <strain evidence="18 19">DB2414S</strain>
    </source>
</reference>
<dbReference type="CDD" id="cd17932">
    <property type="entry name" value="DEXQc_UvrD"/>
    <property type="match status" value="1"/>
</dbReference>
<dbReference type="PROSITE" id="PS51217">
    <property type="entry name" value="UVRD_HELICASE_CTER"/>
    <property type="match status" value="1"/>
</dbReference>
<evidence type="ECO:0000313" key="19">
    <source>
        <dbReference type="Proteomes" id="UP000588586"/>
    </source>
</evidence>
<dbReference type="Proteomes" id="UP000588586">
    <property type="component" value="Unassembled WGS sequence"/>
</dbReference>
<dbReference type="Pfam" id="PF13361">
    <property type="entry name" value="UvrD_C"/>
    <property type="match status" value="2"/>
</dbReference>
<dbReference type="GO" id="GO:0005829">
    <property type="term" value="C:cytosol"/>
    <property type="evidence" value="ECO:0007669"/>
    <property type="project" value="TreeGrafter"/>
</dbReference>
<evidence type="ECO:0000256" key="6">
    <source>
        <dbReference type="ARBA" id="ARBA00022839"/>
    </source>
</evidence>
<evidence type="ECO:0000256" key="4">
    <source>
        <dbReference type="ARBA" id="ARBA00022801"/>
    </source>
</evidence>
<comment type="caution">
    <text evidence="18">The sequence shown here is derived from an EMBL/GenBank/DDBJ whole genome shotgun (WGS) entry which is preliminary data.</text>
</comment>
<dbReference type="EC" id="5.6.2.4" evidence="12"/>
<organism evidence="18 19">
    <name type="scientific">Knoellia koreensis</name>
    <dbReference type="NCBI Taxonomy" id="2730921"/>
    <lineage>
        <taxon>Bacteria</taxon>
        <taxon>Bacillati</taxon>
        <taxon>Actinomycetota</taxon>
        <taxon>Actinomycetes</taxon>
        <taxon>Micrococcales</taxon>
        <taxon>Intrasporangiaceae</taxon>
        <taxon>Knoellia</taxon>
    </lineage>
</organism>
<feature type="binding site" evidence="14">
    <location>
        <begin position="43"/>
        <end position="50"/>
    </location>
    <ligand>
        <name>ATP</name>
        <dbReference type="ChEBI" id="CHEBI:30616"/>
    </ligand>
</feature>
<keyword evidence="6" id="KW-0269">Exonuclease</keyword>
<keyword evidence="10" id="KW-0413">Isomerase</keyword>
<keyword evidence="8" id="KW-0238">DNA-binding</keyword>
<dbReference type="InterPro" id="IPR000212">
    <property type="entry name" value="DNA_helicase_UvrD/REP"/>
</dbReference>
<evidence type="ECO:0000256" key="5">
    <source>
        <dbReference type="ARBA" id="ARBA00022806"/>
    </source>
</evidence>
<accession>A0A849HH05</accession>
<dbReference type="InterPro" id="IPR027417">
    <property type="entry name" value="P-loop_NTPase"/>
</dbReference>
<dbReference type="PANTHER" id="PTHR11070:SF55">
    <property type="entry name" value="DNA 3'-5' HELICASE"/>
    <property type="match status" value="1"/>
</dbReference>
<evidence type="ECO:0000256" key="13">
    <source>
        <dbReference type="ARBA" id="ARBA00048988"/>
    </source>
</evidence>
<dbReference type="Gene3D" id="3.40.50.300">
    <property type="entry name" value="P-loop containing nucleotide triphosphate hydrolases"/>
    <property type="match status" value="4"/>
</dbReference>
<evidence type="ECO:0000259" key="16">
    <source>
        <dbReference type="PROSITE" id="PS51198"/>
    </source>
</evidence>
<protein>
    <recommendedName>
        <fullName evidence="12">DNA 3'-5' helicase</fullName>
        <ecNumber evidence="12">5.6.2.4</ecNumber>
    </recommendedName>
</protein>
<keyword evidence="9" id="KW-0234">DNA repair</keyword>
<dbReference type="Pfam" id="PF12705">
    <property type="entry name" value="PDDEXK_1"/>
    <property type="match status" value="1"/>
</dbReference>
<dbReference type="Gene3D" id="3.90.320.10">
    <property type="match status" value="1"/>
</dbReference>
<keyword evidence="1" id="KW-0540">Nuclease</keyword>
<evidence type="ECO:0000256" key="1">
    <source>
        <dbReference type="ARBA" id="ARBA00022722"/>
    </source>
</evidence>
<dbReference type="GO" id="GO:0043138">
    <property type="term" value="F:3'-5' DNA helicase activity"/>
    <property type="evidence" value="ECO:0007669"/>
    <property type="project" value="UniProtKB-EC"/>
</dbReference>
<proteinExistence type="predicted"/>
<dbReference type="InterPro" id="IPR038726">
    <property type="entry name" value="PDDEXK_AddAB-type"/>
</dbReference>
<dbReference type="Pfam" id="PF00580">
    <property type="entry name" value="UvrD-helicase"/>
    <property type="match status" value="1"/>
</dbReference>
<keyword evidence="19" id="KW-1185">Reference proteome</keyword>
<feature type="region of interest" description="Disordered" evidence="15">
    <location>
        <begin position="519"/>
        <end position="545"/>
    </location>
</feature>
<evidence type="ECO:0000256" key="10">
    <source>
        <dbReference type="ARBA" id="ARBA00023235"/>
    </source>
</evidence>
<evidence type="ECO:0000256" key="2">
    <source>
        <dbReference type="ARBA" id="ARBA00022741"/>
    </source>
</evidence>
<comment type="catalytic activity">
    <reaction evidence="11">
        <text>Couples ATP hydrolysis with the unwinding of duplex DNA by translocating in the 3'-5' direction.</text>
        <dbReference type="EC" id="5.6.2.4"/>
    </reaction>
</comment>
<dbReference type="InterPro" id="IPR014017">
    <property type="entry name" value="DNA_helicase_UvrD-like_C"/>
</dbReference>
<keyword evidence="2 14" id="KW-0547">Nucleotide-binding</keyword>
<comment type="catalytic activity">
    <reaction evidence="13">
        <text>ATP + H2O = ADP + phosphate + H(+)</text>
        <dbReference type="Rhea" id="RHEA:13065"/>
        <dbReference type="ChEBI" id="CHEBI:15377"/>
        <dbReference type="ChEBI" id="CHEBI:15378"/>
        <dbReference type="ChEBI" id="CHEBI:30616"/>
        <dbReference type="ChEBI" id="CHEBI:43474"/>
        <dbReference type="ChEBI" id="CHEBI:456216"/>
        <dbReference type="EC" id="5.6.2.4"/>
    </reaction>
</comment>
<evidence type="ECO:0000256" key="8">
    <source>
        <dbReference type="ARBA" id="ARBA00023125"/>
    </source>
</evidence>
<name>A0A849HH05_9MICO</name>
<feature type="domain" description="UvrD-like helicase C-terminal" evidence="17">
    <location>
        <begin position="364"/>
        <end position="700"/>
    </location>
</feature>
<dbReference type="InterPro" id="IPR011335">
    <property type="entry name" value="Restrct_endonuc-II-like"/>
</dbReference>
<feature type="domain" description="UvrD-like helicase ATP-binding" evidence="16">
    <location>
        <begin position="22"/>
        <end position="363"/>
    </location>
</feature>
<evidence type="ECO:0000256" key="11">
    <source>
        <dbReference type="ARBA" id="ARBA00034617"/>
    </source>
</evidence>
<dbReference type="PROSITE" id="PS51198">
    <property type="entry name" value="UVRD_HELICASE_ATP_BIND"/>
    <property type="match status" value="1"/>
</dbReference>
<dbReference type="SUPFAM" id="SSF52540">
    <property type="entry name" value="P-loop containing nucleoside triphosphate hydrolases"/>
    <property type="match status" value="1"/>
</dbReference>
<dbReference type="GO" id="GO:0003677">
    <property type="term" value="F:DNA binding"/>
    <property type="evidence" value="ECO:0007669"/>
    <property type="project" value="UniProtKB-KW"/>
</dbReference>
<keyword evidence="5 14" id="KW-0347">Helicase</keyword>
<dbReference type="GO" id="GO:0033202">
    <property type="term" value="C:DNA helicase complex"/>
    <property type="evidence" value="ECO:0007669"/>
    <property type="project" value="TreeGrafter"/>
</dbReference>
<sequence length="1145" mass="122683">MGAVAAPRHTAASLADALGLPRPTAQQTAVIEASPDDPLLVVAGAGSGKTETMTSRVVWLVANGFVDPDQVLGLTFTRKAATELAERIGLRLRQLQARGVWEPRAHDDETGAEVLGGTPTVSTYHSYAGRLVREHALRLGYEGESRLLSEAAAWQYAAEVVAAYDGPMDDVAGAEATVIGAVVDLAGELAEHLRTPADVTAYVDRVEAALAALPQGATKTVGLMAESKKALDNLRARAGVMPIVERYLAMKRERDAMDFADQMALAARLARGFDDIGAIERDRFRAVLLDEFQDTSDAQLQLLQALFVAPGEPVPVTAVGDPHQSIYGWRGASATTLSAFRHAFRRTEAPVTQVPLTTSWRNDARVLEVANLVAAPLRDRSSVPVEPLDPRPGAGPGVVEVARLETIRDEADVVANWLAAQGESGAKTRAVLCRKRSLFAPVIDALERHEIPYEVVGLGGLLLTPEVEDITALLHVVHDPTRGDQLMRLLTGPLCHLGAADLDGLMAWARHQQEVRLGHGRPEQEAADADAAEGGSPELGDGGDEAVVGRVRDQAPDAADTASIVEAVDDLPPAGWVSWDGRRIGAVALERLRDLQHTIRRMRGLTALPLADLVGEAERALGLDIEVLARPGYTPSAARAHLDAFADVAANFSVSADRPNLGGFLAWLKAALDEERGLDKGWTEPREDAVQVLTVHAAKGLEWDAVAVPGLVEATFPDLSSAVTTAKNGEWTTSVPKDRGWLGGLSGGGIPYALRGDSAGLPLLDWEGATDNKDFNTKVEDFYLRGGEHAMQEERRLAYVAFTRARRAMLLTAHVWGTAKSPRVTSRFLLDVAAGAGEVAGDPAVRRLQWVDLPDPDDPDITNPLEAEQVVVQWPADPLAERRASLSRAAAAVREAIDAYAAGAPPALAQAPEQGLLPVPGEGVSVLHEVDLLLAERRRLAERSELVVEMPRHLSASAVVALATDPERFALGLRRPMPEAPALAARRGTAFHAWIEQHYARAAMVDLLDLPGSADEEPADDDQLPAMREKFLASEWADRVPTEIEIAVETVLDGIAVRGRIDAVFPREGGGFTIVDWKTGAKPTGEVARIRALQLAAYRVAYARLRGLEVDEVDGAFYYAGSGETVWPDLPGEADLVELLGTVPD</sequence>
<dbReference type="PANTHER" id="PTHR11070">
    <property type="entry name" value="UVRD / RECB / PCRA DNA HELICASE FAMILY MEMBER"/>
    <property type="match status" value="1"/>
</dbReference>
<dbReference type="InterPro" id="IPR014016">
    <property type="entry name" value="UvrD-like_ATP-bd"/>
</dbReference>
<evidence type="ECO:0000256" key="14">
    <source>
        <dbReference type="PROSITE-ProRule" id="PRU00560"/>
    </source>
</evidence>
<evidence type="ECO:0000259" key="17">
    <source>
        <dbReference type="PROSITE" id="PS51217"/>
    </source>
</evidence>
<dbReference type="GO" id="GO:0005524">
    <property type="term" value="F:ATP binding"/>
    <property type="evidence" value="ECO:0007669"/>
    <property type="project" value="UniProtKB-UniRule"/>
</dbReference>
<dbReference type="AlphaFoldDB" id="A0A849HH05"/>
<keyword evidence="3" id="KW-0227">DNA damage</keyword>
<keyword evidence="7 14" id="KW-0067">ATP-binding</keyword>
<gene>
    <name evidence="18" type="ORF">HJG52_07520</name>
</gene>
<evidence type="ECO:0000256" key="7">
    <source>
        <dbReference type="ARBA" id="ARBA00022840"/>
    </source>
</evidence>
<dbReference type="Gene3D" id="1.10.486.10">
    <property type="entry name" value="PCRA, domain 4"/>
    <property type="match status" value="1"/>
</dbReference>
<evidence type="ECO:0000313" key="18">
    <source>
        <dbReference type="EMBL" id="NNM45854.1"/>
    </source>
</evidence>
<dbReference type="InterPro" id="IPR011604">
    <property type="entry name" value="PDDEXK-like_dom_sf"/>
</dbReference>